<dbReference type="AlphaFoldDB" id="A0A1F7XKI2"/>
<gene>
    <name evidence="10" type="ORF">A2V97_02375</name>
</gene>
<evidence type="ECO:0000259" key="9">
    <source>
        <dbReference type="Pfam" id="PF12704"/>
    </source>
</evidence>
<dbReference type="Pfam" id="PF02687">
    <property type="entry name" value="FtsX"/>
    <property type="match status" value="1"/>
</dbReference>
<evidence type="ECO:0000256" key="7">
    <source>
        <dbReference type="SAM" id="Phobius"/>
    </source>
</evidence>
<organism evidence="10 11">
    <name type="scientific">Candidatus Woesebacteria bacterium RBG_16_42_24</name>
    <dbReference type="NCBI Taxonomy" id="1802485"/>
    <lineage>
        <taxon>Bacteria</taxon>
        <taxon>Candidatus Woeseibacteriota</taxon>
    </lineage>
</organism>
<dbReference type="PANTHER" id="PTHR30572:SF4">
    <property type="entry name" value="ABC TRANSPORTER PERMEASE YTRF"/>
    <property type="match status" value="1"/>
</dbReference>
<feature type="transmembrane region" description="Helical" evidence="7">
    <location>
        <begin position="320"/>
        <end position="353"/>
    </location>
</feature>
<evidence type="ECO:0008006" key="12">
    <source>
        <dbReference type="Google" id="ProtNLM"/>
    </source>
</evidence>
<evidence type="ECO:0000256" key="4">
    <source>
        <dbReference type="ARBA" id="ARBA00022989"/>
    </source>
</evidence>
<feature type="transmembrane region" description="Helical" evidence="7">
    <location>
        <begin position="23"/>
        <end position="46"/>
    </location>
</feature>
<evidence type="ECO:0000259" key="8">
    <source>
        <dbReference type="Pfam" id="PF02687"/>
    </source>
</evidence>
<evidence type="ECO:0000313" key="11">
    <source>
        <dbReference type="Proteomes" id="UP000177382"/>
    </source>
</evidence>
<feature type="domain" description="ABC3 transporter permease C-terminal" evidence="8">
    <location>
        <begin position="278"/>
        <end position="389"/>
    </location>
</feature>
<evidence type="ECO:0000256" key="6">
    <source>
        <dbReference type="ARBA" id="ARBA00038076"/>
    </source>
</evidence>
<comment type="similarity">
    <text evidence="6">Belongs to the ABC-4 integral membrane protein family.</text>
</comment>
<evidence type="ECO:0000256" key="3">
    <source>
        <dbReference type="ARBA" id="ARBA00022692"/>
    </source>
</evidence>
<feature type="transmembrane region" description="Helical" evidence="7">
    <location>
        <begin position="359"/>
        <end position="379"/>
    </location>
</feature>
<protein>
    <recommendedName>
        <fullName evidence="12">Multidrug ABC transporter substrate-binding protein</fullName>
    </recommendedName>
</protein>
<sequence length="396" mass="42792">MIPYIHLGKSAFADFRRNKTRSLLTALGITIGVFSVVVLISLGLGLKNYIQQQFESLGANLIIVLPGSGFGGQGFGQGLIGGAKFDEKDVVDLKRVPNVDFITPAFMKSTFAEEGGEKFAVTLLGIDTDAFKLMNLELLTGKEFSRSDNEARAKNVVIGYSLSENLFEAPQRALGKSVAIEGGRYKVTGVVKKKGDNEVDNGVFVPYKTTFSSLNPDKTFFAIHLGTEEKENVEGVKKGAEEVLLRRYDEDDFTVSEQSELLGTFNQIFSVINIVLVAIASISLIVGGIGIMNIMYATVTERTKEVGIRRAVGATQDDILVQFLSEAVILSSLGGVLGLILAGLVVLIIRFFFPASMNILSVVAAITISSAIGIFFGVFPARRAAKLPPIEAIRYE</sequence>
<keyword evidence="4 7" id="KW-1133">Transmembrane helix</keyword>
<dbReference type="STRING" id="1802485.A2V97_02375"/>
<feature type="transmembrane region" description="Helical" evidence="7">
    <location>
        <begin position="274"/>
        <end position="299"/>
    </location>
</feature>
<reference evidence="10 11" key="1">
    <citation type="journal article" date="2016" name="Nat. Commun.">
        <title>Thousands of microbial genomes shed light on interconnected biogeochemical processes in an aquifer system.</title>
        <authorList>
            <person name="Anantharaman K."/>
            <person name="Brown C.T."/>
            <person name="Hug L.A."/>
            <person name="Sharon I."/>
            <person name="Castelle C.J."/>
            <person name="Probst A.J."/>
            <person name="Thomas B.C."/>
            <person name="Singh A."/>
            <person name="Wilkins M.J."/>
            <person name="Karaoz U."/>
            <person name="Brodie E.L."/>
            <person name="Williams K.H."/>
            <person name="Hubbard S.S."/>
            <person name="Banfield J.F."/>
        </authorList>
    </citation>
    <scope>NUCLEOTIDE SEQUENCE [LARGE SCALE GENOMIC DNA]</scope>
</reference>
<name>A0A1F7XKI2_9BACT</name>
<dbReference type="PANTHER" id="PTHR30572">
    <property type="entry name" value="MEMBRANE COMPONENT OF TRANSPORTER-RELATED"/>
    <property type="match status" value="1"/>
</dbReference>
<evidence type="ECO:0000256" key="5">
    <source>
        <dbReference type="ARBA" id="ARBA00023136"/>
    </source>
</evidence>
<keyword evidence="5 7" id="KW-0472">Membrane</keyword>
<evidence type="ECO:0000313" key="10">
    <source>
        <dbReference type="EMBL" id="OGM15503.1"/>
    </source>
</evidence>
<accession>A0A1F7XKI2</accession>
<dbReference type="GO" id="GO:0005886">
    <property type="term" value="C:plasma membrane"/>
    <property type="evidence" value="ECO:0007669"/>
    <property type="project" value="UniProtKB-SubCell"/>
</dbReference>
<dbReference type="GO" id="GO:0022857">
    <property type="term" value="F:transmembrane transporter activity"/>
    <property type="evidence" value="ECO:0007669"/>
    <property type="project" value="TreeGrafter"/>
</dbReference>
<keyword evidence="3 7" id="KW-0812">Transmembrane</keyword>
<evidence type="ECO:0000256" key="1">
    <source>
        <dbReference type="ARBA" id="ARBA00004651"/>
    </source>
</evidence>
<feature type="domain" description="MacB-like periplasmic core" evidence="9">
    <location>
        <begin position="22"/>
        <end position="239"/>
    </location>
</feature>
<comment type="caution">
    <text evidence="10">The sequence shown here is derived from an EMBL/GenBank/DDBJ whole genome shotgun (WGS) entry which is preliminary data.</text>
</comment>
<dbReference type="Pfam" id="PF12704">
    <property type="entry name" value="MacB_PCD"/>
    <property type="match status" value="1"/>
</dbReference>
<evidence type="ECO:0000256" key="2">
    <source>
        <dbReference type="ARBA" id="ARBA00022475"/>
    </source>
</evidence>
<dbReference type="InterPro" id="IPR003838">
    <property type="entry name" value="ABC3_permease_C"/>
</dbReference>
<dbReference type="InterPro" id="IPR025857">
    <property type="entry name" value="MacB_PCD"/>
</dbReference>
<dbReference type="InterPro" id="IPR050250">
    <property type="entry name" value="Macrolide_Exporter_MacB"/>
</dbReference>
<keyword evidence="2" id="KW-1003">Cell membrane</keyword>
<proteinExistence type="inferred from homology"/>
<comment type="subcellular location">
    <subcellularLocation>
        <location evidence="1">Cell membrane</location>
        <topology evidence="1">Multi-pass membrane protein</topology>
    </subcellularLocation>
</comment>
<dbReference type="Proteomes" id="UP000177382">
    <property type="component" value="Unassembled WGS sequence"/>
</dbReference>
<dbReference type="EMBL" id="MGFX01000003">
    <property type="protein sequence ID" value="OGM15503.1"/>
    <property type="molecule type" value="Genomic_DNA"/>
</dbReference>